<dbReference type="AlphaFoldDB" id="A0A402AVL9"/>
<comment type="caution">
    <text evidence="1">The sequence shown here is derived from an EMBL/GenBank/DDBJ whole genome shotgun (WGS) entry which is preliminary data.</text>
</comment>
<accession>A0A402AVL9</accession>
<dbReference type="Proteomes" id="UP000287188">
    <property type="component" value="Unassembled WGS sequence"/>
</dbReference>
<dbReference type="EMBL" id="BIFS01000002">
    <property type="protein sequence ID" value="GCE23137.1"/>
    <property type="molecule type" value="Genomic_DNA"/>
</dbReference>
<protein>
    <submittedName>
        <fullName evidence="1">Uncharacterized protein</fullName>
    </submittedName>
</protein>
<sequence length="42" mass="5069">MELWKKVKQELATDYDVYYFDEVLGKLFDSPEQLEEILSLKN</sequence>
<keyword evidence="2" id="KW-1185">Reference proteome</keyword>
<name>A0A402AVL9_9CHLR</name>
<organism evidence="1 2">
    <name type="scientific">Dictyobacter kobayashii</name>
    <dbReference type="NCBI Taxonomy" id="2014872"/>
    <lineage>
        <taxon>Bacteria</taxon>
        <taxon>Bacillati</taxon>
        <taxon>Chloroflexota</taxon>
        <taxon>Ktedonobacteria</taxon>
        <taxon>Ktedonobacterales</taxon>
        <taxon>Dictyobacteraceae</taxon>
        <taxon>Dictyobacter</taxon>
    </lineage>
</organism>
<gene>
    <name evidence="1" type="ORF">KDK_69370</name>
</gene>
<evidence type="ECO:0000313" key="2">
    <source>
        <dbReference type="Proteomes" id="UP000287188"/>
    </source>
</evidence>
<evidence type="ECO:0000313" key="1">
    <source>
        <dbReference type="EMBL" id="GCE23137.1"/>
    </source>
</evidence>
<reference evidence="2" key="1">
    <citation type="submission" date="2018-12" db="EMBL/GenBank/DDBJ databases">
        <title>Tengunoibacter tsumagoiensis gen. nov., sp. nov., Dictyobacter kobayashii sp. nov., D. alpinus sp. nov., and D. joshuensis sp. nov. and description of Dictyobacteraceae fam. nov. within the order Ktedonobacterales isolated from Tengu-no-mugimeshi.</title>
        <authorList>
            <person name="Wang C.M."/>
            <person name="Zheng Y."/>
            <person name="Sakai Y."/>
            <person name="Toyoda A."/>
            <person name="Minakuchi Y."/>
            <person name="Abe K."/>
            <person name="Yokota A."/>
            <person name="Yabe S."/>
        </authorList>
    </citation>
    <scope>NUCLEOTIDE SEQUENCE [LARGE SCALE GENOMIC DNA]</scope>
    <source>
        <strain evidence="2">Uno11</strain>
    </source>
</reference>
<proteinExistence type="predicted"/>